<name>A0AAU7PGH7_9CAUD</name>
<proteinExistence type="predicted"/>
<evidence type="ECO:0000313" key="1">
    <source>
        <dbReference type="EMBL" id="XBS49249.1"/>
    </source>
</evidence>
<organism evidence="1">
    <name type="scientific">Escherichia phage fEgEco12</name>
    <dbReference type="NCBI Taxonomy" id="3158837"/>
    <lineage>
        <taxon>Viruses</taxon>
        <taxon>Duplodnaviria</taxon>
        <taxon>Heunggongvirae</taxon>
        <taxon>Uroviricota</taxon>
        <taxon>Caudoviricetes</taxon>
    </lineage>
</organism>
<accession>A0AAU7PGH7</accession>
<evidence type="ECO:0008006" key="2">
    <source>
        <dbReference type="Google" id="ProtNLM"/>
    </source>
</evidence>
<dbReference type="EMBL" id="PP777464">
    <property type="protein sequence ID" value="XBS49249.1"/>
    <property type="molecule type" value="Genomic_DNA"/>
</dbReference>
<sequence length="89" mass="10768">MNYKHIQFTYMELFKLHHNHRSTNTINKNAFTHKIWSNYLEELREYFVNTEIVINGKKRKILRVDSFGGRLVLSYKFDNDLFSVDLVNI</sequence>
<reference evidence="1" key="1">
    <citation type="submission" date="2024-05" db="EMBL/GenBank/DDBJ databases">
        <authorList>
            <person name="Badawy S."/>
            <person name="Skurnik M."/>
        </authorList>
    </citation>
    <scope>NUCLEOTIDE SEQUENCE</scope>
</reference>
<protein>
    <recommendedName>
        <fullName evidence="2">Phage protein</fullName>
    </recommendedName>
</protein>